<organism evidence="2 3">
    <name type="scientific">Phytophthora fragariaefolia</name>
    <dbReference type="NCBI Taxonomy" id="1490495"/>
    <lineage>
        <taxon>Eukaryota</taxon>
        <taxon>Sar</taxon>
        <taxon>Stramenopiles</taxon>
        <taxon>Oomycota</taxon>
        <taxon>Peronosporomycetes</taxon>
        <taxon>Peronosporales</taxon>
        <taxon>Peronosporaceae</taxon>
        <taxon>Phytophthora</taxon>
    </lineage>
</organism>
<evidence type="ECO:0000256" key="1">
    <source>
        <dbReference type="SAM" id="MobiDB-lite"/>
    </source>
</evidence>
<keyword evidence="3" id="KW-1185">Reference proteome</keyword>
<gene>
    <name evidence="2" type="ORF">Pfra01_002112400</name>
</gene>
<dbReference type="OrthoDB" id="127803at2759"/>
<comment type="caution">
    <text evidence="2">The sequence shown here is derived from an EMBL/GenBank/DDBJ whole genome shotgun (WGS) entry which is preliminary data.</text>
</comment>
<feature type="region of interest" description="Disordered" evidence="1">
    <location>
        <begin position="1"/>
        <end position="109"/>
    </location>
</feature>
<dbReference type="EMBL" id="BSXT01002965">
    <property type="protein sequence ID" value="GMF51874.1"/>
    <property type="molecule type" value="Genomic_DNA"/>
</dbReference>
<evidence type="ECO:0000313" key="3">
    <source>
        <dbReference type="Proteomes" id="UP001165121"/>
    </source>
</evidence>
<name>A0A9W7D1F3_9STRA</name>
<sequence length="168" mass="18773">MMGGPGPLGDSGFHRESEEDAQSARRNSTDGREVNLDPDLDSDLEDKPQTPPQVLSRTPVDLDTNRDPLTKQTKVRSERYTFADPPTKPKSYPFSTRHGKIEAKTTTTPKKMKALGAEVEDQSRSTADQWSIQAIKAAFHKKELRKSLLEDPVLPTMQVRQIGDLMGR</sequence>
<protein>
    <submittedName>
        <fullName evidence="2">Unnamed protein product</fullName>
    </submittedName>
</protein>
<reference evidence="2" key="1">
    <citation type="submission" date="2023-04" db="EMBL/GenBank/DDBJ databases">
        <title>Phytophthora fragariaefolia NBRC 109709.</title>
        <authorList>
            <person name="Ichikawa N."/>
            <person name="Sato H."/>
            <person name="Tonouchi N."/>
        </authorList>
    </citation>
    <scope>NUCLEOTIDE SEQUENCE</scope>
    <source>
        <strain evidence="2">NBRC 109709</strain>
    </source>
</reference>
<feature type="compositionally biased region" description="Basic and acidic residues" evidence="1">
    <location>
        <begin position="63"/>
        <end position="81"/>
    </location>
</feature>
<accession>A0A9W7D1F3</accession>
<dbReference type="Proteomes" id="UP001165121">
    <property type="component" value="Unassembled WGS sequence"/>
</dbReference>
<proteinExistence type="predicted"/>
<dbReference type="AlphaFoldDB" id="A0A9W7D1F3"/>
<evidence type="ECO:0000313" key="2">
    <source>
        <dbReference type="EMBL" id="GMF51874.1"/>
    </source>
</evidence>